<dbReference type="PANTHER" id="PTHR19970">
    <property type="entry name" value="RIBOSOMAL PROTEIN L39E"/>
    <property type="match status" value="1"/>
</dbReference>
<dbReference type="GO" id="GO:0022625">
    <property type="term" value="C:cytosolic large ribosomal subunit"/>
    <property type="evidence" value="ECO:0007669"/>
    <property type="project" value="TreeGrafter"/>
</dbReference>
<keyword evidence="2" id="KW-0689">Ribosomal protein</keyword>
<keyword evidence="3" id="KW-0687">Ribonucleoprotein</keyword>
<dbReference type="AlphaFoldDB" id="A0A673V5J5"/>
<name>A0A673V5J5_SURSU</name>
<keyword evidence="5" id="KW-1185">Reference proteome</keyword>
<reference evidence="4" key="3">
    <citation type="submission" date="2025-09" db="UniProtKB">
        <authorList>
            <consortium name="Ensembl"/>
        </authorList>
    </citation>
    <scope>IDENTIFICATION</scope>
</reference>
<dbReference type="PANTHER" id="PTHR19970:SF39">
    <property type="entry name" value="RIBOSOMAL PROTEIN L39"/>
    <property type="match status" value="1"/>
</dbReference>
<comment type="similarity">
    <text evidence="1">Belongs to the eukaryotic ribosomal protein eL39 family.</text>
</comment>
<evidence type="ECO:0000256" key="3">
    <source>
        <dbReference type="ARBA" id="ARBA00023274"/>
    </source>
</evidence>
<proteinExistence type="inferred from homology"/>
<dbReference type="GO" id="GO:0006412">
    <property type="term" value="P:translation"/>
    <property type="evidence" value="ECO:0007669"/>
    <property type="project" value="InterPro"/>
</dbReference>
<dbReference type="InterPro" id="IPR000077">
    <property type="entry name" value="Ribosomal_eL39"/>
</dbReference>
<dbReference type="Gene3D" id="1.10.1620.10">
    <property type="entry name" value="Ribosomal protein L39e"/>
    <property type="match status" value="1"/>
</dbReference>
<dbReference type="Pfam" id="PF00832">
    <property type="entry name" value="Ribosomal_L39"/>
    <property type="match status" value="1"/>
</dbReference>
<evidence type="ECO:0000256" key="2">
    <source>
        <dbReference type="ARBA" id="ARBA00022980"/>
    </source>
</evidence>
<dbReference type="Ensembl" id="ENSSSUT00005032903.1">
    <property type="protein sequence ID" value="ENSSSUP00005028827.1"/>
    <property type="gene ID" value="ENSSSUG00005018640.1"/>
</dbReference>
<reference evidence="4" key="2">
    <citation type="submission" date="2025-08" db="UniProtKB">
        <authorList>
            <consortium name="Ensembl"/>
        </authorList>
    </citation>
    <scope>IDENTIFICATION</scope>
</reference>
<dbReference type="Proteomes" id="UP000472268">
    <property type="component" value="Chromosome 14"/>
</dbReference>
<dbReference type="FunFam" id="1.10.1620.10:FF:000001">
    <property type="entry name" value="60S ribosomal protein-like L39"/>
    <property type="match status" value="1"/>
</dbReference>
<dbReference type="SUPFAM" id="SSF48662">
    <property type="entry name" value="Ribosomal protein L39e"/>
    <property type="match status" value="1"/>
</dbReference>
<dbReference type="InterPro" id="IPR023626">
    <property type="entry name" value="Ribosomal_eL39_dom_sf"/>
</dbReference>
<evidence type="ECO:0000313" key="5">
    <source>
        <dbReference type="Proteomes" id="UP000472268"/>
    </source>
</evidence>
<protein>
    <recommendedName>
        <fullName evidence="6">Ribosomal protein L39</fullName>
    </recommendedName>
</protein>
<reference evidence="4 5" key="1">
    <citation type="submission" date="2019-05" db="EMBL/GenBank/DDBJ databases">
        <title>A Chromosome-scale Meerkat (S. suricatta) Genome Assembly.</title>
        <authorList>
            <person name="Dudchenko O."/>
            <person name="Lieberman Aiden E."/>
            <person name="Tung J."/>
            <person name="Barreiro L.B."/>
            <person name="Clutton-Brock T.H."/>
        </authorList>
    </citation>
    <scope>NUCLEOTIDE SEQUENCE [LARGE SCALE GENOMIC DNA]</scope>
</reference>
<dbReference type="GO" id="GO:0003735">
    <property type="term" value="F:structural constituent of ribosome"/>
    <property type="evidence" value="ECO:0007669"/>
    <property type="project" value="InterPro"/>
</dbReference>
<evidence type="ECO:0008006" key="6">
    <source>
        <dbReference type="Google" id="ProtNLM"/>
    </source>
</evidence>
<accession>A0A673V5J5</accession>
<evidence type="ECO:0000313" key="4">
    <source>
        <dbReference type="Ensembl" id="ENSSSUP00005028827.1"/>
    </source>
</evidence>
<sequence>MFPGSWRGLLRRRTHSALASPETSKLLSFPPPLWCGRLAVLSVSSHETFRIKQPLAKKQKQNHPISQWIQTKTGNKTRYSSKRRDWRRTKLHLQGVAPETAHTFMLHEGRVSYPVTL</sequence>
<organism evidence="4 5">
    <name type="scientific">Suricata suricatta</name>
    <name type="common">Meerkat</name>
    <dbReference type="NCBI Taxonomy" id="37032"/>
    <lineage>
        <taxon>Eukaryota</taxon>
        <taxon>Metazoa</taxon>
        <taxon>Chordata</taxon>
        <taxon>Craniata</taxon>
        <taxon>Vertebrata</taxon>
        <taxon>Euteleostomi</taxon>
        <taxon>Mammalia</taxon>
        <taxon>Eutheria</taxon>
        <taxon>Laurasiatheria</taxon>
        <taxon>Carnivora</taxon>
        <taxon>Feliformia</taxon>
        <taxon>Herpestidae</taxon>
        <taxon>Suricata</taxon>
    </lineage>
</organism>
<evidence type="ECO:0000256" key="1">
    <source>
        <dbReference type="ARBA" id="ARBA00009339"/>
    </source>
</evidence>